<dbReference type="Pfam" id="PF16215">
    <property type="entry name" value="DUF4876"/>
    <property type="match status" value="1"/>
</dbReference>
<accession>A0ABW5SHA6</accession>
<organism evidence="2 3">
    <name type="scientific">Mesonia sediminis</name>
    <dbReference type="NCBI Taxonomy" id="1703946"/>
    <lineage>
        <taxon>Bacteria</taxon>
        <taxon>Pseudomonadati</taxon>
        <taxon>Bacteroidota</taxon>
        <taxon>Flavobacteriia</taxon>
        <taxon>Flavobacteriales</taxon>
        <taxon>Flavobacteriaceae</taxon>
        <taxon>Mesonia</taxon>
    </lineage>
</organism>
<sequence>MRLIQFGFTLLVLLGLSACSNDDDFGGSGLETQSFSVYLNYDDQSFNGKPVNQGKVVLTNTNTGDTYQATSGSKGVASFEAVLPGTYNVSASLTLNAQSFEQNFGYAPSSEEVIFNASQENIVVNANTLSVNLTLDAARIGDLVIKQIYYAGSDTKNGALFRDQFIEIYNNSNEVIYADGLYVAQLYGRSKTNSAAYTLPTGQFDWSQSIGMSMGIKANTDYVYADYVLQIPGTGTDYPLQPGESFVIAQNALNHKQPLVDNNGDPIEIGDPSLTVDLSSAEFEVYLGDFRVAIGEQPYQWDIQNPAVQDVNLAFWGRENYFSNNKDFVLDSFGRDSFAIFRADDQDFAAYANYSDPSVVQIEDNTNFYLQIPVAQLIDGVDLQHYNPSLQRPKMLPPTVDASAISVDGIYNSQSVMRKTKTTVNGRIILEDSNNSALDFKVMNKAIPKGF</sequence>
<feature type="chain" id="PRO_5045458803" evidence="1">
    <location>
        <begin position="21"/>
        <end position="451"/>
    </location>
</feature>
<proteinExistence type="predicted"/>
<keyword evidence="3" id="KW-1185">Reference proteome</keyword>
<dbReference type="RefSeq" id="WP_379048262.1">
    <property type="nucleotide sequence ID" value="NZ_JBHULZ010000041.1"/>
</dbReference>
<comment type="caution">
    <text evidence="2">The sequence shown here is derived from an EMBL/GenBank/DDBJ whole genome shotgun (WGS) entry which is preliminary data.</text>
</comment>
<dbReference type="InterPro" id="IPR032627">
    <property type="entry name" value="DUF4876"/>
</dbReference>
<dbReference type="Gene3D" id="2.60.40.10">
    <property type="entry name" value="Immunoglobulins"/>
    <property type="match status" value="1"/>
</dbReference>
<dbReference type="PROSITE" id="PS51257">
    <property type="entry name" value="PROKAR_LIPOPROTEIN"/>
    <property type="match status" value="1"/>
</dbReference>
<protein>
    <submittedName>
        <fullName evidence="2">DUF4876 domain-containing protein</fullName>
    </submittedName>
</protein>
<dbReference type="SUPFAM" id="SSF49478">
    <property type="entry name" value="Cna protein B-type domain"/>
    <property type="match status" value="1"/>
</dbReference>
<gene>
    <name evidence="2" type="ORF">ACFSQ0_11145</name>
</gene>
<dbReference type="Proteomes" id="UP001597357">
    <property type="component" value="Unassembled WGS sequence"/>
</dbReference>
<evidence type="ECO:0000313" key="2">
    <source>
        <dbReference type="EMBL" id="MFD2698548.1"/>
    </source>
</evidence>
<feature type="signal peptide" evidence="1">
    <location>
        <begin position="1"/>
        <end position="20"/>
    </location>
</feature>
<keyword evidence="1" id="KW-0732">Signal</keyword>
<dbReference type="InterPro" id="IPR013783">
    <property type="entry name" value="Ig-like_fold"/>
</dbReference>
<evidence type="ECO:0000313" key="3">
    <source>
        <dbReference type="Proteomes" id="UP001597357"/>
    </source>
</evidence>
<evidence type="ECO:0000256" key="1">
    <source>
        <dbReference type="SAM" id="SignalP"/>
    </source>
</evidence>
<dbReference type="EMBL" id="JBHULZ010000041">
    <property type="protein sequence ID" value="MFD2698548.1"/>
    <property type="molecule type" value="Genomic_DNA"/>
</dbReference>
<reference evidence="3" key="1">
    <citation type="journal article" date="2019" name="Int. J. Syst. Evol. Microbiol.">
        <title>The Global Catalogue of Microorganisms (GCM) 10K type strain sequencing project: providing services to taxonomists for standard genome sequencing and annotation.</title>
        <authorList>
            <consortium name="The Broad Institute Genomics Platform"/>
            <consortium name="The Broad Institute Genome Sequencing Center for Infectious Disease"/>
            <person name="Wu L."/>
            <person name="Ma J."/>
        </authorList>
    </citation>
    <scope>NUCLEOTIDE SEQUENCE [LARGE SCALE GENOMIC DNA]</scope>
    <source>
        <strain evidence="3">KCTC 42255</strain>
    </source>
</reference>
<name>A0ABW5SHA6_9FLAO</name>